<sequence>MRKEILSPPAPASMKQKQKRLKIPLVRLFYHAFVFTLLFMMFTQTAYAATDVWTKASEIMKDVYNQIVLISTVAAIVTASVALLMMNFSRSGRTVDESRAWLKRICITWAVLNGLGFIMAYVTPFFSDGKWSG</sequence>
<organism evidence="2 3">
    <name type="scientific">Enterocloster alcoholdehydrogenati</name>
    <dbReference type="NCBI Taxonomy" id="2547410"/>
    <lineage>
        <taxon>Bacteria</taxon>
        <taxon>Bacillati</taxon>
        <taxon>Bacillota</taxon>
        <taxon>Clostridia</taxon>
        <taxon>Lachnospirales</taxon>
        <taxon>Lachnospiraceae</taxon>
        <taxon>Enterocloster</taxon>
    </lineage>
</organism>
<keyword evidence="3" id="KW-1185">Reference proteome</keyword>
<keyword evidence="1" id="KW-0812">Transmembrane</keyword>
<evidence type="ECO:0008006" key="4">
    <source>
        <dbReference type="Google" id="ProtNLM"/>
    </source>
</evidence>
<keyword evidence="1" id="KW-1133">Transmembrane helix</keyword>
<protein>
    <recommendedName>
        <fullName evidence="4">Fimbrial protein</fullName>
    </recommendedName>
</protein>
<dbReference type="Proteomes" id="UP001600894">
    <property type="component" value="Unassembled WGS sequence"/>
</dbReference>
<dbReference type="EMBL" id="BAABXL010000001">
    <property type="protein sequence ID" value="GAA6269290.1"/>
    <property type="molecule type" value="Genomic_DNA"/>
</dbReference>
<reference evidence="2 3" key="1">
    <citation type="submission" date="2024-04" db="EMBL/GenBank/DDBJ databases">
        <title>Defined microbial consortia suppress multidrug-resistant proinflammatory Enterobacteriaceae via ecological control.</title>
        <authorList>
            <person name="Furuichi M."/>
            <person name="Kawaguchi T."/>
            <person name="Pust M."/>
            <person name="Yasuma K."/>
            <person name="Plichta D."/>
            <person name="Hasegawa N."/>
            <person name="Ohya T."/>
            <person name="Bhattarai S."/>
            <person name="Sasajima S."/>
            <person name="Aoto Y."/>
            <person name="Tuganbaev T."/>
            <person name="Yaginuma M."/>
            <person name="Ueda M."/>
            <person name="Okahashi N."/>
            <person name="Amafuji K."/>
            <person name="Kiridooshi Y."/>
            <person name="Sugita K."/>
            <person name="Strazar M."/>
            <person name="Skelly A."/>
            <person name="Suda W."/>
            <person name="Hattori M."/>
            <person name="Nakamoto N."/>
            <person name="Caballero S."/>
            <person name="Norman J."/>
            <person name="Olle B."/>
            <person name="Tanoue T."/>
            <person name="Arita M."/>
            <person name="Bucci V."/>
            <person name="Atarashi K."/>
            <person name="Xavier R."/>
            <person name="Honda K."/>
        </authorList>
    </citation>
    <scope>NUCLEOTIDE SEQUENCE [LARGE SCALE GENOMIC DNA]</scope>
    <source>
        <strain evidence="3">f13</strain>
    </source>
</reference>
<keyword evidence="1" id="KW-0472">Membrane</keyword>
<proteinExistence type="predicted"/>
<evidence type="ECO:0000313" key="3">
    <source>
        <dbReference type="Proteomes" id="UP001600894"/>
    </source>
</evidence>
<evidence type="ECO:0000256" key="1">
    <source>
        <dbReference type="SAM" id="Phobius"/>
    </source>
</evidence>
<feature type="transmembrane region" description="Helical" evidence="1">
    <location>
        <begin position="106"/>
        <end position="126"/>
    </location>
</feature>
<name>A0ABQ0AZ26_9FIRM</name>
<accession>A0ABQ0AZ26</accession>
<comment type="caution">
    <text evidence="2">The sequence shown here is derived from an EMBL/GenBank/DDBJ whole genome shotgun (WGS) entry which is preliminary data.</text>
</comment>
<gene>
    <name evidence="2" type="ORF">F130042H8_23500</name>
</gene>
<feature type="transmembrane region" description="Helical" evidence="1">
    <location>
        <begin position="64"/>
        <end position="85"/>
    </location>
</feature>
<evidence type="ECO:0000313" key="2">
    <source>
        <dbReference type="EMBL" id="GAA6269290.1"/>
    </source>
</evidence>